<dbReference type="InterPro" id="IPR009025">
    <property type="entry name" value="RBP11-like_dimer"/>
</dbReference>
<dbReference type="InterPro" id="IPR011263">
    <property type="entry name" value="DNA-dir_RNA_pol_RpoA/D/Rpb3"/>
</dbReference>
<dbReference type="GO" id="GO:0006351">
    <property type="term" value="P:DNA-templated transcription"/>
    <property type="evidence" value="ECO:0007669"/>
    <property type="project" value="InterPro"/>
</dbReference>
<dbReference type="GO" id="GO:0046983">
    <property type="term" value="F:protein dimerization activity"/>
    <property type="evidence" value="ECO:0007669"/>
    <property type="project" value="InterPro"/>
</dbReference>
<name>A0A6C0KMR8_9ZZZZ</name>
<keyword evidence="4" id="KW-0804">Transcription</keyword>
<dbReference type="GO" id="GO:0005736">
    <property type="term" value="C:RNA polymerase I complex"/>
    <property type="evidence" value="ECO:0007669"/>
    <property type="project" value="TreeGrafter"/>
</dbReference>
<dbReference type="Gene3D" id="2.170.120.12">
    <property type="entry name" value="DNA-directed RNA polymerase, insert domain"/>
    <property type="match status" value="1"/>
</dbReference>
<dbReference type="Pfam" id="PF13656">
    <property type="entry name" value="RNA_pol_L_2"/>
    <property type="match status" value="1"/>
</dbReference>
<sequence>MAMFENIKEVDARTVSFTLSPTHVTYANTLRRLMLTGVETVAFRADMTSTGSTTDVFVKRNDTPMTNEMLADRIGLLPIHVTEPLTWNPDKYVFKLSVKSDKDRVTYVKAGDFVVIEKGSDLAMPQAGPEDENDEKKHPLNQEDKTISASTFFPPNPITRDTCLIATLPPSSQSSEQGIEIIAKATKGTGREHARFSPVSQCSYEYSLDNDPARVEEMFRSWLVVSKKISGELDKQSERYAALRREFDTMQIKRCYKMNEKGEAYSFDFTLETAGVLSIRYIVERACEVGENMCSRYVNVASGDLPAEISISAADARVIGYDFLVRGHDHTLGNLFQTWMVENLIEGAASPKITFSGYKVPHPLRDEMVLRIGVEDGKEATARLAFAEAAKGCVKLFQDMRTAWRTAIGGPVASRRLPTKSIKLSVKKQ</sequence>
<feature type="region of interest" description="Disordered" evidence="6">
    <location>
        <begin position="121"/>
        <end position="152"/>
    </location>
</feature>
<dbReference type="InterPro" id="IPR036643">
    <property type="entry name" value="RNApol_insert_sf"/>
</dbReference>
<dbReference type="Gene3D" id="3.30.1360.10">
    <property type="entry name" value="RNA polymerase, RBP11-like subunit"/>
    <property type="match status" value="2"/>
</dbReference>
<evidence type="ECO:0000259" key="7">
    <source>
        <dbReference type="SMART" id="SM00662"/>
    </source>
</evidence>
<dbReference type="AlphaFoldDB" id="A0A6C0KMR8"/>
<feature type="coiled-coil region" evidence="5">
    <location>
        <begin position="226"/>
        <end position="253"/>
    </location>
</feature>
<dbReference type="SUPFAM" id="SSF55257">
    <property type="entry name" value="RBP11-like subunits of RNA polymerase"/>
    <property type="match status" value="2"/>
</dbReference>
<dbReference type="PANTHER" id="PTHR11800:SF13">
    <property type="entry name" value="DNA-DIRECTED RNA POLYMERASES I AND III SUBUNIT RPAC1"/>
    <property type="match status" value="1"/>
</dbReference>
<dbReference type="InterPro" id="IPR036603">
    <property type="entry name" value="RBP11-like"/>
</dbReference>
<evidence type="ECO:0000256" key="2">
    <source>
        <dbReference type="ARBA" id="ARBA00022478"/>
    </source>
</evidence>
<keyword evidence="5" id="KW-0175">Coiled coil</keyword>
<evidence type="ECO:0000256" key="1">
    <source>
        <dbReference type="ARBA" id="ARBA00004328"/>
    </source>
</evidence>
<dbReference type="GO" id="GO:0044423">
    <property type="term" value="C:virion component"/>
    <property type="evidence" value="ECO:0007669"/>
    <property type="project" value="UniProtKB-KW"/>
</dbReference>
<organism evidence="8">
    <name type="scientific">viral metagenome</name>
    <dbReference type="NCBI Taxonomy" id="1070528"/>
    <lineage>
        <taxon>unclassified sequences</taxon>
        <taxon>metagenomes</taxon>
        <taxon>organismal metagenomes</taxon>
    </lineage>
</organism>
<accession>A0A6C0KMR8</accession>
<evidence type="ECO:0000313" key="8">
    <source>
        <dbReference type="EMBL" id="QHU18583.1"/>
    </source>
</evidence>
<proteinExistence type="predicted"/>
<protein>
    <recommendedName>
        <fullName evidence="7">DNA-directed RNA polymerase RpoA/D/Rpb3-type domain-containing protein</fullName>
    </recommendedName>
</protein>
<evidence type="ECO:0000256" key="5">
    <source>
        <dbReference type="SAM" id="Coils"/>
    </source>
</evidence>
<dbReference type="PANTHER" id="PTHR11800">
    <property type="entry name" value="DNA-DIRECTED RNA POLYMERASE"/>
    <property type="match status" value="1"/>
</dbReference>
<keyword evidence="2" id="KW-0240">DNA-directed RNA polymerase</keyword>
<dbReference type="Pfam" id="PF01193">
    <property type="entry name" value="RNA_pol_L"/>
    <property type="match status" value="1"/>
</dbReference>
<keyword evidence="3" id="KW-0946">Virion</keyword>
<reference evidence="8" key="1">
    <citation type="journal article" date="2020" name="Nature">
        <title>Giant virus diversity and host interactions through global metagenomics.</title>
        <authorList>
            <person name="Schulz F."/>
            <person name="Roux S."/>
            <person name="Paez-Espino D."/>
            <person name="Jungbluth S."/>
            <person name="Walsh D.A."/>
            <person name="Denef V.J."/>
            <person name="McMahon K.D."/>
            <person name="Konstantinidis K.T."/>
            <person name="Eloe-Fadrosh E.A."/>
            <person name="Kyrpides N.C."/>
            <person name="Woyke T."/>
        </authorList>
    </citation>
    <scope>NUCLEOTIDE SEQUENCE</scope>
    <source>
        <strain evidence="8">GVMAG-S-3300013006-158</strain>
    </source>
</reference>
<dbReference type="InterPro" id="IPR050518">
    <property type="entry name" value="Rpo3/RPB3_RNA_Pol_subunit"/>
</dbReference>
<feature type="compositionally biased region" description="Basic and acidic residues" evidence="6">
    <location>
        <begin position="134"/>
        <end position="146"/>
    </location>
</feature>
<dbReference type="SMART" id="SM00662">
    <property type="entry name" value="RPOLD"/>
    <property type="match status" value="1"/>
</dbReference>
<comment type="subcellular location">
    <subcellularLocation>
        <location evidence="1">Virion</location>
    </subcellularLocation>
</comment>
<dbReference type="EMBL" id="MN740936">
    <property type="protein sequence ID" value="QHU18583.1"/>
    <property type="molecule type" value="Genomic_DNA"/>
</dbReference>
<dbReference type="SUPFAM" id="SSF56553">
    <property type="entry name" value="Insert subdomain of RNA polymerase alpha subunit"/>
    <property type="match status" value="1"/>
</dbReference>
<dbReference type="GO" id="GO:0005666">
    <property type="term" value="C:RNA polymerase III complex"/>
    <property type="evidence" value="ECO:0007669"/>
    <property type="project" value="TreeGrafter"/>
</dbReference>
<dbReference type="GO" id="GO:0003899">
    <property type="term" value="F:DNA-directed RNA polymerase activity"/>
    <property type="evidence" value="ECO:0007669"/>
    <property type="project" value="InterPro"/>
</dbReference>
<evidence type="ECO:0000256" key="4">
    <source>
        <dbReference type="ARBA" id="ARBA00023163"/>
    </source>
</evidence>
<evidence type="ECO:0000256" key="3">
    <source>
        <dbReference type="ARBA" id="ARBA00022844"/>
    </source>
</evidence>
<feature type="domain" description="DNA-directed RNA polymerase RpoA/D/Rpb3-type" evidence="7">
    <location>
        <begin position="14"/>
        <end position="300"/>
    </location>
</feature>
<evidence type="ECO:0000256" key="6">
    <source>
        <dbReference type="SAM" id="MobiDB-lite"/>
    </source>
</evidence>